<protein>
    <submittedName>
        <fullName evidence="1">Uncharacterized protein</fullName>
    </submittedName>
</protein>
<dbReference type="Proteomes" id="UP000494261">
    <property type="component" value="Unassembled WGS sequence"/>
</dbReference>
<dbReference type="EMBL" id="CABVQC010000048">
    <property type="protein sequence ID" value="VWC20469.1"/>
    <property type="molecule type" value="Genomic_DNA"/>
</dbReference>
<evidence type="ECO:0000313" key="2">
    <source>
        <dbReference type="Proteomes" id="UP000494261"/>
    </source>
</evidence>
<accession>A0A6P2QF64</accession>
<gene>
    <name evidence="1" type="ORF">BLA13014_05695</name>
</gene>
<dbReference type="RefSeq" id="WP_235996215.1">
    <property type="nucleotide sequence ID" value="NZ_CABVQC010000048.1"/>
</dbReference>
<dbReference type="AlphaFoldDB" id="A0A6P2QF64"/>
<proteinExistence type="predicted"/>
<reference evidence="1 2" key="1">
    <citation type="submission" date="2019-09" db="EMBL/GenBank/DDBJ databases">
        <authorList>
            <person name="Depoorter E."/>
        </authorList>
    </citation>
    <scope>NUCLEOTIDE SEQUENCE [LARGE SCALE GENOMIC DNA]</scope>
    <source>
        <strain evidence="1">LMG 13014</strain>
    </source>
</reference>
<sequence>MRAIDAHFTLLGFEPDDRVYLTFNFDLRHITIKPDRSAMSWREQPYGAAAQVEEQSSSKGRFARPLLLDCCYRVNTTESGG</sequence>
<evidence type="ECO:0000313" key="1">
    <source>
        <dbReference type="EMBL" id="VWC20469.1"/>
    </source>
</evidence>
<name>A0A6P2QF64_9BURK</name>
<organism evidence="1 2">
    <name type="scientific">Burkholderia aenigmatica</name>
    <dbReference type="NCBI Taxonomy" id="2015348"/>
    <lineage>
        <taxon>Bacteria</taxon>
        <taxon>Pseudomonadati</taxon>
        <taxon>Pseudomonadota</taxon>
        <taxon>Betaproteobacteria</taxon>
        <taxon>Burkholderiales</taxon>
        <taxon>Burkholderiaceae</taxon>
        <taxon>Burkholderia</taxon>
        <taxon>Burkholderia cepacia complex</taxon>
    </lineage>
</organism>